<evidence type="ECO:0000313" key="1">
    <source>
        <dbReference type="EMBL" id="MCI4387057.1"/>
    </source>
</evidence>
<accession>A0ACC5X717</accession>
<reference evidence="1 2" key="1">
    <citation type="journal article" date="2022" name="bioRxiv">
        <title>An ancient truncated duplication of the anti-Mullerian hormone receptor type 2 gene is a potential conserved master sex determinant in the Pangasiidae catfish family.</title>
        <authorList>
            <person name="Wen M."/>
            <person name="Pan Q."/>
            <person name="Jouanno E."/>
            <person name="Montfort J."/>
            <person name="Zahm M."/>
            <person name="Cabau C."/>
            <person name="Klopp C."/>
            <person name="Iampietro C."/>
            <person name="Roques C."/>
            <person name="Bouchez O."/>
            <person name="Castinel A."/>
            <person name="Donnadieu C."/>
            <person name="Parrinello H."/>
            <person name="Poncet C."/>
            <person name="Belmonte E."/>
            <person name="Gautier V."/>
            <person name="Avarre J.-C."/>
            <person name="Dugue R."/>
            <person name="Gustiano R."/>
            <person name="Ha T.T.T."/>
            <person name="Campet M."/>
            <person name="Sriphairoj K."/>
            <person name="Ribolli J."/>
            <person name="de Almeida F.L."/>
            <person name="Desvignes T."/>
            <person name="Postlethwait J.H."/>
            <person name="Bucao C.F."/>
            <person name="Robinson-Rechavi M."/>
            <person name="Bobe J."/>
            <person name="Herpin A."/>
            <person name="Guiguen Y."/>
        </authorList>
    </citation>
    <scope>NUCLEOTIDE SEQUENCE [LARGE SCALE GENOMIC DNA]</scope>
    <source>
        <strain evidence="1">YG-Dec2019</strain>
    </source>
</reference>
<comment type="caution">
    <text evidence="1">The sequence shown here is derived from an EMBL/GenBank/DDBJ whole genome shotgun (WGS) entry which is preliminary data.</text>
</comment>
<organism evidence="1 2">
    <name type="scientific">Pangasianodon gigas</name>
    <name type="common">Mekong giant catfish</name>
    <name type="synonym">Pangasius gigas</name>
    <dbReference type="NCBI Taxonomy" id="30993"/>
    <lineage>
        <taxon>Eukaryota</taxon>
        <taxon>Metazoa</taxon>
        <taxon>Chordata</taxon>
        <taxon>Craniata</taxon>
        <taxon>Vertebrata</taxon>
        <taxon>Euteleostomi</taxon>
        <taxon>Actinopterygii</taxon>
        <taxon>Neopterygii</taxon>
        <taxon>Teleostei</taxon>
        <taxon>Ostariophysi</taxon>
        <taxon>Siluriformes</taxon>
        <taxon>Pangasiidae</taxon>
        <taxon>Pangasianodon</taxon>
    </lineage>
</organism>
<keyword evidence="2" id="KW-1185">Reference proteome</keyword>
<evidence type="ECO:0000313" key="2">
    <source>
        <dbReference type="Proteomes" id="UP000829447"/>
    </source>
</evidence>
<sequence>MLKGKVAVVSGSAQGLGKAFTHILLENGAQVAMLDVNEEMGQELQVQLNQQYGSDRTQFYKADVSSDQQFTDVFQKILSKFGCIDIFCNNAGIADEKNWEKTVSINLSGVVRGTYLALDHMKKQNGGNGGVIINTASLAGLGPLPSAPIYTATKYGVVGFTRALSVASQALDYGVRINALCPSFVRTALIDSFKQEDKTGQFHSLFSITENMMEKFPFIEAEKVAEAFLLLVKDESVNGVALVVKNEATIIFILVLIIITVLRTRLLYRSRRAVTRTRIIIIIIIIIIIFFILTAGPGLAQDKPGTLICTRALPLGAVTGSRCVLGSARAQQQQKAAGGAAAQREHEHGVRGETHLTDILHAHTGAPGARDTDSVIQHTDGDGTGSRWPSTELEAEVTSAAPCLPNQAPPLLTPPTFTVIGQ</sequence>
<name>A0ACC5X717_PANGG</name>
<proteinExistence type="predicted"/>
<dbReference type="Proteomes" id="UP000829447">
    <property type="component" value="Linkage Group LG15"/>
</dbReference>
<protein>
    <submittedName>
        <fullName evidence="1">Uncharacterized protein</fullName>
    </submittedName>
</protein>
<gene>
    <name evidence="1" type="ORF">PGIGA_G00069730</name>
</gene>
<dbReference type="EMBL" id="CM040468">
    <property type="protein sequence ID" value="MCI4387057.1"/>
    <property type="molecule type" value="Genomic_DNA"/>
</dbReference>